<gene>
    <name evidence="2" type="ORF">HBR001_LOCUS7253</name>
</gene>
<dbReference type="EMBL" id="CANTFL010001342">
    <property type="protein sequence ID" value="CAI5737732.1"/>
    <property type="molecule type" value="Genomic_DNA"/>
</dbReference>
<accession>A0AAV0ULA8</accession>
<reference evidence="2" key="1">
    <citation type="submission" date="2022-12" db="EMBL/GenBank/DDBJ databases">
        <authorList>
            <person name="Webb A."/>
        </authorList>
    </citation>
    <scope>NUCLEOTIDE SEQUENCE</scope>
    <source>
        <strain evidence="2">Hp1</strain>
    </source>
</reference>
<name>A0AAV0ULA8_HYABA</name>
<evidence type="ECO:0000256" key="1">
    <source>
        <dbReference type="SAM" id="MobiDB-lite"/>
    </source>
</evidence>
<keyword evidence="3" id="KW-1185">Reference proteome</keyword>
<protein>
    <submittedName>
        <fullName evidence="2">Uncharacterized protein</fullName>
    </submittedName>
</protein>
<dbReference type="AlphaFoldDB" id="A0AAV0ULA8"/>
<evidence type="ECO:0000313" key="2">
    <source>
        <dbReference type="EMBL" id="CAI5737732.1"/>
    </source>
</evidence>
<organism evidence="2 3">
    <name type="scientific">Hyaloperonospora brassicae</name>
    <name type="common">Brassica downy mildew</name>
    <name type="synonym">Peronospora brassicae</name>
    <dbReference type="NCBI Taxonomy" id="162125"/>
    <lineage>
        <taxon>Eukaryota</taxon>
        <taxon>Sar</taxon>
        <taxon>Stramenopiles</taxon>
        <taxon>Oomycota</taxon>
        <taxon>Peronosporomycetes</taxon>
        <taxon>Peronosporales</taxon>
        <taxon>Peronosporaceae</taxon>
        <taxon>Hyaloperonospora</taxon>
    </lineage>
</organism>
<evidence type="ECO:0000313" key="3">
    <source>
        <dbReference type="Proteomes" id="UP001162031"/>
    </source>
</evidence>
<sequence>MHDFADIHADDKGFVLLGTRDAEGGGTLNCGNPSNMCGTAPDPAVPCYDMYLARFDGSSETWATKLTSSSASLPPISATSCRTRTRRAKSTGRQSAMAKVTMPTCI</sequence>
<feature type="region of interest" description="Disordered" evidence="1">
    <location>
        <begin position="76"/>
        <end position="100"/>
    </location>
</feature>
<proteinExistence type="predicted"/>
<dbReference type="Proteomes" id="UP001162031">
    <property type="component" value="Unassembled WGS sequence"/>
</dbReference>
<comment type="caution">
    <text evidence="2">The sequence shown here is derived from an EMBL/GenBank/DDBJ whole genome shotgun (WGS) entry which is preliminary data.</text>
</comment>